<feature type="transmembrane region" description="Helical" evidence="6">
    <location>
        <begin position="287"/>
        <end position="310"/>
    </location>
</feature>
<proteinExistence type="predicted"/>
<dbReference type="SUPFAM" id="SSF103473">
    <property type="entry name" value="MFS general substrate transporter"/>
    <property type="match status" value="1"/>
</dbReference>
<feature type="transmembrane region" description="Helical" evidence="6">
    <location>
        <begin position="55"/>
        <end position="76"/>
    </location>
</feature>
<feature type="transmembrane region" description="Helical" evidence="6">
    <location>
        <begin position="235"/>
        <end position="254"/>
    </location>
</feature>
<evidence type="ECO:0000256" key="2">
    <source>
        <dbReference type="ARBA" id="ARBA00022448"/>
    </source>
</evidence>
<comment type="caution">
    <text evidence="7">The sequence shown here is derived from an EMBL/GenBank/DDBJ whole genome shotgun (WGS) entry which is preliminary data.</text>
</comment>
<keyword evidence="2" id="KW-0813">Transport</keyword>
<feature type="transmembrane region" description="Helical" evidence="6">
    <location>
        <begin position="188"/>
        <end position="208"/>
    </location>
</feature>
<feature type="transmembrane region" description="Helical" evidence="6">
    <location>
        <begin position="119"/>
        <end position="137"/>
    </location>
</feature>
<sequence length="574" mass="59975">MTAEATPEQKTSTLGALAVYLERRSLVMLALGFASGLPNLLIFDTLSLWLRDAGLSLKVIAIFSLATLAYSLKFLWAPLIDRTRVPVLNKWLGHRRSWMIVTQGLVMLGLWLISGTNPAASLGLMAAFAVFVGFTAATQDIVIDAWRIEAASTEKQGAMAAAYQWGYRIAMITAGAAPLLLADAFNWNISYGVMAALMLVGVGGALAAPKEKDHLIRPIHAEGLPSRPAREIPEWLARLALFALAALVLGSGLAADASLLAAGLRAIGLPGAGEAILSAWEMKPQGVFFQLAAVLVGLVIIALAASPLPGVRTRPGVYLFAALGDPLRDFFARYKGVAALILAMICLYRLPDFVLNIMNPFYADLGYSKTEIAEVRKVFGVIMSVLGVGLGGFAVARLGLLRALVIGAFAGPLSNLVFAWLALQGSSLPALFIAIGIDNVASGLSGTCLIAYMSSLTSAGFTATQYALFSSLYALPGKLVASQSGRIVEGAAASADGGGLFAGLTGLFARTPPDAYAQAMEKSGVTPHALGAGYLAFFGYSTLIGIVGIVLAFMVAARQGKARTEPAPVPAPAS</sequence>
<dbReference type="RefSeq" id="WP_377284065.1">
    <property type="nucleotide sequence ID" value="NZ_JBHRSI010000010.1"/>
</dbReference>
<dbReference type="PANTHER" id="PTHR12778">
    <property type="entry name" value="SOLUTE CARRIER FAMILY 33 ACETYL-COA TRANSPORTER -RELATED"/>
    <property type="match status" value="1"/>
</dbReference>
<evidence type="ECO:0000256" key="1">
    <source>
        <dbReference type="ARBA" id="ARBA00004141"/>
    </source>
</evidence>
<feature type="transmembrane region" description="Helical" evidence="6">
    <location>
        <begin position="330"/>
        <end position="350"/>
    </location>
</feature>
<reference evidence="8" key="1">
    <citation type="journal article" date="2019" name="Int. J. Syst. Evol. Microbiol.">
        <title>The Global Catalogue of Microorganisms (GCM) 10K type strain sequencing project: providing services to taxonomists for standard genome sequencing and annotation.</title>
        <authorList>
            <consortium name="The Broad Institute Genomics Platform"/>
            <consortium name="The Broad Institute Genome Sequencing Center for Infectious Disease"/>
            <person name="Wu L."/>
            <person name="Ma J."/>
        </authorList>
    </citation>
    <scope>NUCLEOTIDE SEQUENCE [LARGE SCALE GENOMIC DNA]</scope>
    <source>
        <strain evidence="8">DFY28</strain>
    </source>
</reference>
<accession>A0ABW4N0P6</accession>
<dbReference type="InterPro" id="IPR024371">
    <property type="entry name" value="AcetylCoA_trans_1-like"/>
</dbReference>
<evidence type="ECO:0000313" key="7">
    <source>
        <dbReference type="EMBL" id="MFD1783388.1"/>
    </source>
</evidence>
<evidence type="ECO:0000256" key="4">
    <source>
        <dbReference type="ARBA" id="ARBA00022989"/>
    </source>
</evidence>
<feature type="transmembrane region" description="Helical" evidence="6">
    <location>
        <begin position="26"/>
        <end position="49"/>
    </location>
</feature>
<feature type="transmembrane region" description="Helical" evidence="6">
    <location>
        <begin position="378"/>
        <end position="398"/>
    </location>
</feature>
<keyword evidence="4 6" id="KW-1133">Transmembrane helix</keyword>
<dbReference type="EMBL" id="JBHUEY010000001">
    <property type="protein sequence ID" value="MFD1783388.1"/>
    <property type="molecule type" value="Genomic_DNA"/>
</dbReference>
<dbReference type="NCBIfam" id="TIGR00901">
    <property type="entry name" value="2A0125"/>
    <property type="match status" value="1"/>
</dbReference>
<dbReference type="InterPro" id="IPR004752">
    <property type="entry name" value="AmpG_permease/AT-1"/>
</dbReference>
<keyword evidence="8" id="KW-1185">Reference proteome</keyword>
<protein>
    <submittedName>
        <fullName evidence="7">AmpG family muropeptide MFS transporter</fullName>
    </submittedName>
</protein>
<keyword evidence="3 6" id="KW-0812">Transmembrane</keyword>
<evidence type="ECO:0000256" key="3">
    <source>
        <dbReference type="ARBA" id="ARBA00022692"/>
    </source>
</evidence>
<name>A0ABW4N0P6_9CAUL</name>
<feature type="transmembrane region" description="Helical" evidence="6">
    <location>
        <begin position="97"/>
        <end position="113"/>
    </location>
</feature>
<evidence type="ECO:0000256" key="5">
    <source>
        <dbReference type="ARBA" id="ARBA00023136"/>
    </source>
</evidence>
<dbReference type="InterPro" id="IPR036259">
    <property type="entry name" value="MFS_trans_sf"/>
</dbReference>
<dbReference type="Gene3D" id="1.20.1250.20">
    <property type="entry name" value="MFS general substrate transporter like domains"/>
    <property type="match status" value="1"/>
</dbReference>
<feature type="transmembrane region" description="Helical" evidence="6">
    <location>
        <begin position="529"/>
        <end position="556"/>
    </location>
</feature>
<comment type="subcellular location">
    <subcellularLocation>
        <location evidence="1">Membrane</location>
        <topology evidence="1">Multi-pass membrane protein</topology>
    </subcellularLocation>
</comment>
<keyword evidence="5 6" id="KW-0472">Membrane</keyword>
<organism evidence="7 8">
    <name type="scientific">Phenylobacterium terrae</name>
    <dbReference type="NCBI Taxonomy" id="2665495"/>
    <lineage>
        <taxon>Bacteria</taxon>
        <taxon>Pseudomonadati</taxon>
        <taxon>Pseudomonadota</taxon>
        <taxon>Alphaproteobacteria</taxon>
        <taxon>Caulobacterales</taxon>
        <taxon>Caulobacteraceae</taxon>
        <taxon>Phenylobacterium</taxon>
    </lineage>
</organism>
<dbReference type="Pfam" id="PF13000">
    <property type="entry name" value="Acatn"/>
    <property type="match status" value="1"/>
</dbReference>
<evidence type="ECO:0000313" key="8">
    <source>
        <dbReference type="Proteomes" id="UP001597237"/>
    </source>
</evidence>
<gene>
    <name evidence="7" type="ORF">ACFSC0_08290</name>
</gene>
<evidence type="ECO:0000256" key="6">
    <source>
        <dbReference type="SAM" id="Phobius"/>
    </source>
</evidence>
<dbReference type="PANTHER" id="PTHR12778:SF10">
    <property type="entry name" value="MAJOR FACILITATOR SUPERFAMILY DOMAIN-CONTAINING PROTEIN 3"/>
    <property type="match status" value="1"/>
</dbReference>
<feature type="transmembrane region" description="Helical" evidence="6">
    <location>
        <begin position="165"/>
        <end position="182"/>
    </location>
</feature>
<dbReference type="Proteomes" id="UP001597237">
    <property type="component" value="Unassembled WGS sequence"/>
</dbReference>